<evidence type="ECO:0000313" key="1">
    <source>
        <dbReference type="EMBL" id="MCW1883699.1"/>
    </source>
</evidence>
<name>A0ABT3FKG1_9BACT</name>
<reference evidence="1 2" key="1">
    <citation type="submission" date="2022-10" db="EMBL/GenBank/DDBJ databases">
        <title>Luteolibacter flavescens strain MCCC 1K03193, whole genome shotgun sequencing project.</title>
        <authorList>
            <person name="Zhao G."/>
            <person name="Shen L."/>
        </authorList>
    </citation>
    <scope>NUCLEOTIDE SEQUENCE [LARGE SCALE GENOMIC DNA]</scope>
    <source>
        <strain evidence="1 2">MCCC 1K03193</strain>
    </source>
</reference>
<comment type="caution">
    <text evidence="1">The sequence shown here is derived from an EMBL/GenBank/DDBJ whole genome shotgun (WGS) entry which is preliminary data.</text>
</comment>
<dbReference type="EMBL" id="JAPDDS010000001">
    <property type="protein sequence ID" value="MCW1883699.1"/>
    <property type="molecule type" value="Genomic_DNA"/>
</dbReference>
<organism evidence="1 2">
    <name type="scientific">Luteolibacter flavescens</name>
    <dbReference type="NCBI Taxonomy" id="1859460"/>
    <lineage>
        <taxon>Bacteria</taxon>
        <taxon>Pseudomonadati</taxon>
        <taxon>Verrucomicrobiota</taxon>
        <taxon>Verrucomicrobiia</taxon>
        <taxon>Verrucomicrobiales</taxon>
        <taxon>Verrucomicrobiaceae</taxon>
        <taxon>Luteolibacter</taxon>
    </lineage>
</organism>
<dbReference type="Proteomes" id="UP001207930">
    <property type="component" value="Unassembled WGS sequence"/>
</dbReference>
<dbReference type="RefSeq" id="WP_264499658.1">
    <property type="nucleotide sequence ID" value="NZ_JAPDDS010000001.1"/>
</dbReference>
<protein>
    <submittedName>
        <fullName evidence="1">ROK family protein</fullName>
    </submittedName>
</protein>
<gene>
    <name evidence="1" type="ORF">OKA04_03100</name>
</gene>
<sequence>MTASSPSLSDLSVSCVPVLDPDFLPAVLWNRAYREMAAGGRTLDLALVRQDGTAFRWSSPVLPDTPDNAPLTLRYVERVVKFLLWQKGGSRVLISGAPEVVPALAAIYWPGGGREFDWDFIGKKIFGEPLSFTAVEASGLPEECGDAMALGRHLGGCRIGFDLGGSDRKCAALIDGEVVFSEEIVWDPYFQSDPAYHIEGVQDSLQRAAAHLPRVDAIGGSSAGVYVNNEVRAASLFRGVSAADFESRIRGMFVELKDRWDGIPFEVVNDGEVTALAGSMSLDQSSVLGVAMGTSQAAGYVDPNGSIRPWLNELAFAPVDYREDGPRDEWSGDEGCGVQFFSQQGVARLAKVAGFDFGSMPFPEQLVEVQKAMKEGDERARKIYQTIGTCFGYSIAHYADFYEIGSLLILGRVTSGEGGTIIIEEAEKVLATEFPHLSIQLVVPDEKTKRHGQAVAAASLAAVG</sequence>
<proteinExistence type="predicted"/>
<dbReference type="InterPro" id="IPR043129">
    <property type="entry name" value="ATPase_NBD"/>
</dbReference>
<evidence type="ECO:0000313" key="2">
    <source>
        <dbReference type="Proteomes" id="UP001207930"/>
    </source>
</evidence>
<accession>A0ABT3FKG1</accession>
<keyword evidence="2" id="KW-1185">Reference proteome</keyword>
<dbReference type="SUPFAM" id="SSF53067">
    <property type="entry name" value="Actin-like ATPase domain"/>
    <property type="match status" value="1"/>
</dbReference>
<dbReference type="Gene3D" id="3.30.420.40">
    <property type="match status" value="2"/>
</dbReference>